<dbReference type="EMBL" id="JAIPUX010003289">
    <property type="protein sequence ID" value="KAH0620371.1"/>
    <property type="molecule type" value="Genomic_DNA"/>
</dbReference>
<dbReference type="InterPro" id="IPR002401">
    <property type="entry name" value="Cyt_P450_E_grp-I"/>
</dbReference>
<dbReference type="InterPro" id="IPR036396">
    <property type="entry name" value="Cyt_P450_sf"/>
</dbReference>
<evidence type="ECO:0000256" key="5">
    <source>
        <dbReference type="SAM" id="MobiDB-lite"/>
    </source>
</evidence>
<evidence type="ECO:0000313" key="8">
    <source>
        <dbReference type="Proteomes" id="UP000826234"/>
    </source>
</evidence>
<comment type="similarity">
    <text evidence="1 4">Belongs to the cytochrome P450 family.</text>
</comment>
<feature type="compositionally biased region" description="Basic and acidic residues" evidence="5">
    <location>
        <begin position="274"/>
        <end position="292"/>
    </location>
</feature>
<dbReference type="InterPro" id="IPR001128">
    <property type="entry name" value="Cyt_P450"/>
</dbReference>
<dbReference type="Gene3D" id="1.10.630.10">
    <property type="entry name" value="Cytochrome P450"/>
    <property type="match status" value="1"/>
</dbReference>
<evidence type="ECO:0000256" key="4">
    <source>
        <dbReference type="RuleBase" id="RU000461"/>
    </source>
</evidence>
<evidence type="ECO:0000256" key="2">
    <source>
        <dbReference type="ARBA" id="ARBA00022617"/>
    </source>
</evidence>
<accession>A0ABQ7SSS3</accession>
<dbReference type="PANTHER" id="PTHR24293:SF1">
    <property type="entry name" value="CHOLESTEROL 24-HYDROXYLASE"/>
    <property type="match status" value="1"/>
</dbReference>
<evidence type="ECO:0000256" key="1">
    <source>
        <dbReference type="ARBA" id="ARBA00010617"/>
    </source>
</evidence>
<dbReference type="PROSITE" id="PS00086">
    <property type="entry name" value="CYTOCHROME_P450"/>
    <property type="match status" value="1"/>
</dbReference>
<feature type="compositionally biased region" description="Basic and acidic residues" evidence="5">
    <location>
        <begin position="227"/>
        <end position="254"/>
    </location>
</feature>
<name>A0ABQ7SSS3_PHRPL</name>
<comment type="caution">
    <text evidence="7">The sequence shown here is derived from an EMBL/GenBank/DDBJ whole genome shotgun (WGS) entry which is preliminary data.</text>
</comment>
<protein>
    <recommendedName>
        <fullName evidence="9">Cholesterol 24-hydroxylase</fullName>
    </recommendedName>
</protein>
<keyword evidence="6" id="KW-0812">Transmembrane</keyword>
<organism evidence="7 8">
    <name type="scientific">Phrynosoma platyrhinos</name>
    <name type="common">Desert horned lizard</name>
    <dbReference type="NCBI Taxonomy" id="52577"/>
    <lineage>
        <taxon>Eukaryota</taxon>
        <taxon>Metazoa</taxon>
        <taxon>Chordata</taxon>
        <taxon>Craniata</taxon>
        <taxon>Vertebrata</taxon>
        <taxon>Euteleostomi</taxon>
        <taxon>Lepidosauria</taxon>
        <taxon>Squamata</taxon>
        <taxon>Bifurcata</taxon>
        <taxon>Unidentata</taxon>
        <taxon>Episquamata</taxon>
        <taxon>Toxicofera</taxon>
        <taxon>Iguania</taxon>
        <taxon>Phrynosomatidae</taxon>
        <taxon>Phrynosomatinae</taxon>
        <taxon>Phrynosoma</taxon>
    </lineage>
</organism>
<keyword evidence="4" id="KW-0560">Oxidoreductase</keyword>
<evidence type="ECO:0000256" key="6">
    <source>
        <dbReference type="SAM" id="Phobius"/>
    </source>
</evidence>
<keyword evidence="8" id="KW-1185">Reference proteome</keyword>
<evidence type="ECO:0000313" key="7">
    <source>
        <dbReference type="EMBL" id="KAH0620371.1"/>
    </source>
</evidence>
<sequence length="521" mass="59247">MLKKKEVTHELFLHWAEEYGPVVRINTFHRVSVLILSPEGVKEYLMLPKYPKDRSLYKNLASIFGVSYLIGLIGTFNDQAEEFMKELGKKADGETKVDMMYLMRRVAFGLELNTLHDEQTPIPHAVNMAMTGIANVRIPFFKYMPGNREVISEIRESLRFLRHTGKQCIDQRRKAIQNGEEVPLDILTQILKTSGHETTANQLSFTVMELGRHPDIVARLTIRRKNPKDSGTREVSKKDPKGKGKQERRNEEKFEAEKAVVIKKKAMSSDIKLLPDKRGPIKDRQDNQGREDLDLDCGKGSGGEVAPEDCDLVIDEETDLVIDEENDMDVESEEGGDKVLKEVLRLYPLAASTIRWTGTEKIIEGVKIPANTTLVFSSYIMGRMEKYFKDALTFNPDRFGKGQPKPYFSYFPFSLGPRSCIGQVFAQMEAKVVMAKFLQRFDYELVPPQSFKFLDTGTLTPSDAPKPDFTSQPEQDDNLGIMVPDLQELEEKDSSETISRKSLSKPAQGHGWCLLEKYSHH</sequence>
<gene>
    <name evidence="7" type="ORF">JD844_020730</name>
</gene>
<dbReference type="PRINTS" id="PR00385">
    <property type="entry name" value="P450"/>
</dbReference>
<dbReference type="InterPro" id="IPR017972">
    <property type="entry name" value="Cyt_P450_CS"/>
</dbReference>
<feature type="region of interest" description="Disordered" evidence="5">
    <location>
        <begin position="274"/>
        <end position="304"/>
    </location>
</feature>
<proteinExistence type="inferred from homology"/>
<dbReference type="Pfam" id="PF00067">
    <property type="entry name" value="p450"/>
    <property type="match status" value="1"/>
</dbReference>
<reference evidence="7 8" key="1">
    <citation type="journal article" date="2022" name="Gigascience">
        <title>A chromosome-level genome assembly and annotation of the desert horned lizard, Phrynosoma platyrhinos, provides insight into chromosomal rearrangements among reptiles.</title>
        <authorList>
            <person name="Koochekian N."/>
            <person name="Ascanio A."/>
            <person name="Farleigh K."/>
            <person name="Card D.C."/>
            <person name="Schield D.R."/>
            <person name="Castoe T.A."/>
            <person name="Jezkova T."/>
        </authorList>
    </citation>
    <scope>NUCLEOTIDE SEQUENCE [LARGE SCALE GENOMIC DNA]</scope>
    <source>
        <strain evidence="7">NK-2021</strain>
    </source>
</reference>
<keyword evidence="3 4" id="KW-0408">Iron</keyword>
<evidence type="ECO:0000256" key="3">
    <source>
        <dbReference type="ARBA" id="ARBA00023004"/>
    </source>
</evidence>
<keyword evidence="4" id="KW-0479">Metal-binding</keyword>
<dbReference type="SUPFAM" id="SSF48264">
    <property type="entry name" value="Cytochrome P450"/>
    <property type="match status" value="1"/>
</dbReference>
<feature type="transmembrane region" description="Helical" evidence="6">
    <location>
        <begin position="56"/>
        <end position="76"/>
    </location>
</feature>
<keyword evidence="2 4" id="KW-0349">Heme</keyword>
<keyword evidence="6" id="KW-1133">Transmembrane helix</keyword>
<feature type="region of interest" description="Disordered" evidence="5">
    <location>
        <begin position="219"/>
        <end position="254"/>
    </location>
</feature>
<dbReference type="PRINTS" id="PR00463">
    <property type="entry name" value="EP450I"/>
</dbReference>
<dbReference type="InterPro" id="IPR039983">
    <property type="entry name" value="CYP46A1"/>
</dbReference>
<dbReference type="Proteomes" id="UP000826234">
    <property type="component" value="Unassembled WGS sequence"/>
</dbReference>
<keyword evidence="6" id="KW-0472">Membrane</keyword>
<evidence type="ECO:0008006" key="9">
    <source>
        <dbReference type="Google" id="ProtNLM"/>
    </source>
</evidence>
<keyword evidence="4" id="KW-0503">Monooxygenase</keyword>
<dbReference type="PANTHER" id="PTHR24293">
    <property type="entry name" value="CYTOCHROME P450 FAMILY 46 SUBFAMILY A"/>
    <property type="match status" value="1"/>
</dbReference>